<gene>
    <name evidence="1" type="ORF">HNQ39_002640</name>
</gene>
<comment type="caution">
    <text evidence="1">The sequence shown here is derived from an EMBL/GenBank/DDBJ whole genome shotgun (WGS) entry which is preliminary data.</text>
</comment>
<dbReference type="SUPFAM" id="SSF82171">
    <property type="entry name" value="DPP6 N-terminal domain-like"/>
    <property type="match status" value="1"/>
</dbReference>
<sequence>MDSLLKNATRALSQKLLDRYVLLGWVTDRKFLAQEWRFIGGSTGKSPLFRTVSIELPSEKITTRAITNQRYRGTLSPDKTWVLEHSTDNSPRDVWAFSMNDFSPCLWLVPKSNNKTLIPCSKRLWLSDSKTWVFLAFDDNQIYAVTGKLASSTKVKVIPLGEPSEATGGWGSQIQVIGASHLIANPKDDLIVGVRESRVYSKIDLWRYEFRLTQGQRSRREFKIPFPKEEEVEVVTYTPQNQRLALLTASSTDRSQKSLYTMRLDGSQRVCLGTVTSPYPLEELDWLPSGKKLSFRYDNALWVVPDAPPTQPQIL</sequence>
<name>A0A7W9SRV6_ARMRO</name>
<protein>
    <submittedName>
        <fullName evidence="1">Uncharacterized protein</fullName>
    </submittedName>
</protein>
<evidence type="ECO:0000313" key="1">
    <source>
        <dbReference type="EMBL" id="MBB6050849.1"/>
    </source>
</evidence>
<dbReference type="Proteomes" id="UP000520814">
    <property type="component" value="Unassembled WGS sequence"/>
</dbReference>
<organism evidence="1 2">
    <name type="scientific">Armatimonas rosea</name>
    <dbReference type="NCBI Taxonomy" id="685828"/>
    <lineage>
        <taxon>Bacteria</taxon>
        <taxon>Bacillati</taxon>
        <taxon>Armatimonadota</taxon>
        <taxon>Armatimonadia</taxon>
        <taxon>Armatimonadales</taxon>
        <taxon>Armatimonadaceae</taxon>
        <taxon>Armatimonas</taxon>
    </lineage>
</organism>
<accession>A0A7W9SRV6</accession>
<dbReference type="EMBL" id="JACHGW010000002">
    <property type="protein sequence ID" value="MBB6050849.1"/>
    <property type="molecule type" value="Genomic_DNA"/>
</dbReference>
<evidence type="ECO:0000313" key="2">
    <source>
        <dbReference type="Proteomes" id="UP000520814"/>
    </source>
</evidence>
<keyword evidence="2" id="KW-1185">Reference proteome</keyword>
<proteinExistence type="predicted"/>
<dbReference type="RefSeq" id="WP_184196543.1">
    <property type="nucleotide sequence ID" value="NZ_JACHGW010000002.1"/>
</dbReference>
<dbReference type="AlphaFoldDB" id="A0A7W9SRV6"/>
<reference evidence="1 2" key="1">
    <citation type="submission" date="2020-08" db="EMBL/GenBank/DDBJ databases">
        <title>Genomic Encyclopedia of Type Strains, Phase IV (KMG-IV): sequencing the most valuable type-strain genomes for metagenomic binning, comparative biology and taxonomic classification.</title>
        <authorList>
            <person name="Goeker M."/>
        </authorList>
    </citation>
    <scope>NUCLEOTIDE SEQUENCE [LARGE SCALE GENOMIC DNA]</scope>
    <source>
        <strain evidence="1 2">DSM 23562</strain>
    </source>
</reference>